<dbReference type="InterPro" id="IPR036890">
    <property type="entry name" value="HATPase_C_sf"/>
</dbReference>
<feature type="domain" description="PPM-type phosphatase" evidence="4">
    <location>
        <begin position="140"/>
        <end position="390"/>
    </location>
</feature>
<dbReference type="InterPro" id="IPR003594">
    <property type="entry name" value="HATPase_dom"/>
</dbReference>
<dbReference type="EMBL" id="FNIE01000004">
    <property type="protein sequence ID" value="SDN54493.1"/>
    <property type="molecule type" value="Genomic_DNA"/>
</dbReference>
<dbReference type="Pfam" id="PF07228">
    <property type="entry name" value="SpoIIE"/>
    <property type="match status" value="1"/>
</dbReference>
<gene>
    <name evidence="5" type="ORF">SAMN05216259_104470</name>
</gene>
<sequence length="516" mass="54372">MELAAEAISGHPARHRALIALRAAPSVVLVLSAAVIVATSPGGHFGLALAVVPFLAAAVHGVQATALIGALTVGTYAGLRHWQSEDDTDVWLIKLGLMAATAAVAVLISQARVRELALNRSRDTALTLQRGLLPRDFPATSAAEIRYRYVPADTAAGVGGDWFDVIPLSGARVALVMGDVVGHGLHAAATMGRLRTAVHTLADLDLPPDEVLARMDDLVVRMGHDEVGREPGASCLYMVYDPVAGTCTMGNAGHTPPAFVSPDGRVEVQPQAQNPPLGYGSAPFAPVEVSLPEGTVIALYTDGLLDLRHREADDAVAALTALLGGGSPSHSRYGNPNDNSDHSRLPGARGAHEPAGPGPGADSLERMCDRVYAALPPEHDDDAALMLARTRVLDADHVADWHLSGQPEEVAAARSALVGRMEEWGLGELAFTMELVVSELVTNAVQHAAAPVGLRLILDDALVCEVSDASSTSPHPRRAEPWEESGRGLFLVGQLADRWGTRYTPTGKTIWAEKYL</sequence>
<evidence type="ECO:0000256" key="2">
    <source>
        <dbReference type="SAM" id="MobiDB-lite"/>
    </source>
</evidence>
<dbReference type="GO" id="GO:0016791">
    <property type="term" value="F:phosphatase activity"/>
    <property type="evidence" value="ECO:0007669"/>
    <property type="project" value="TreeGrafter"/>
</dbReference>
<feature type="compositionally biased region" description="Low complexity" evidence="2">
    <location>
        <begin position="346"/>
        <end position="355"/>
    </location>
</feature>
<keyword evidence="1" id="KW-0378">Hydrolase</keyword>
<accession>A0A1H0C9I4</accession>
<dbReference type="Gene3D" id="3.60.40.10">
    <property type="entry name" value="PPM-type phosphatase domain"/>
    <property type="match status" value="1"/>
</dbReference>
<evidence type="ECO:0000256" key="1">
    <source>
        <dbReference type="ARBA" id="ARBA00022801"/>
    </source>
</evidence>
<feature type="transmembrane region" description="Helical" evidence="3">
    <location>
        <begin position="45"/>
        <end position="71"/>
    </location>
</feature>
<dbReference type="Proteomes" id="UP000199341">
    <property type="component" value="Unassembled WGS sequence"/>
</dbReference>
<dbReference type="PANTHER" id="PTHR43156:SF2">
    <property type="entry name" value="STAGE II SPORULATION PROTEIN E"/>
    <property type="match status" value="1"/>
</dbReference>
<organism evidence="5 6">
    <name type="scientific">Actinacidiphila guanduensis</name>
    <dbReference type="NCBI Taxonomy" id="310781"/>
    <lineage>
        <taxon>Bacteria</taxon>
        <taxon>Bacillati</taxon>
        <taxon>Actinomycetota</taxon>
        <taxon>Actinomycetes</taxon>
        <taxon>Kitasatosporales</taxon>
        <taxon>Streptomycetaceae</taxon>
        <taxon>Actinacidiphila</taxon>
    </lineage>
</organism>
<dbReference type="InterPro" id="IPR052016">
    <property type="entry name" value="Bact_Sigma-Reg"/>
</dbReference>
<keyword evidence="5" id="KW-0808">Transferase</keyword>
<dbReference type="SUPFAM" id="SSF55874">
    <property type="entry name" value="ATPase domain of HSP90 chaperone/DNA topoisomerase II/histidine kinase"/>
    <property type="match status" value="1"/>
</dbReference>
<dbReference type="AlphaFoldDB" id="A0A1H0C9I4"/>
<evidence type="ECO:0000313" key="5">
    <source>
        <dbReference type="EMBL" id="SDN54493.1"/>
    </source>
</evidence>
<evidence type="ECO:0000256" key="3">
    <source>
        <dbReference type="SAM" id="Phobius"/>
    </source>
</evidence>
<keyword evidence="5" id="KW-0418">Kinase</keyword>
<dbReference type="Pfam" id="PF13581">
    <property type="entry name" value="HATPase_c_2"/>
    <property type="match status" value="1"/>
</dbReference>
<dbReference type="STRING" id="310781.SAMN05216259_104470"/>
<dbReference type="OrthoDB" id="118142at2"/>
<dbReference type="InterPro" id="IPR036457">
    <property type="entry name" value="PPM-type-like_dom_sf"/>
</dbReference>
<feature type="compositionally biased region" description="Polar residues" evidence="2">
    <location>
        <begin position="328"/>
        <end position="338"/>
    </location>
</feature>
<proteinExistence type="predicted"/>
<dbReference type="SMART" id="SM00331">
    <property type="entry name" value="PP2C_SIG"/>
    <property type="match status" value="1"/>
</dbReference>
<feature type="transmembrane region" description="Helical" evidence="3">
    <location>
        <begin position="91"/>
        <end position="113"/>
    </location>
</feature>
<reference evidence="5 6" key="1">
    <citation type="submission" date="2016-10" db="EMBL/GenBank/DDBJ databases">
        <authorList>
            <person name="de Groot N.N."/>
        </authorList>
    </citation>
    <scope>NUCLEOTIDE SEQUENCE [LARGE SCALE GENOMIC DNA]</scope>
    <source>
        <strain evidence="5 6">CGMCC 4.2022</strain>
    </source>
</reference>
<dbReference type="CDD" id="cd16936">
    <property type="entry name" value="HATPase_RsbW-like"/>
    <property type="match status" value="1"/>
</dbReference>
<keyword evidence="3" id="KW-0812">Transmembrane</keyword>
<dbReference type="GO" id="GO:0016301">
    <property type="term" value="F:kinase activity"/>
    <property type="evidence" value="ECO:0007669"/>
    <property type="project" value="UniProtKB-KW"/>
</dbReference>
<evidence type="ECO:0000313" key="6">
    <source>
        <dbReference type="Proteomes" id="UP000199341"/>
    </source>
</evidence>
<keyword evidence="3" id="KW-0472">Membrane</keyword>
<dbReference type="RefSeq" id="WP_093784216.1">
    <property type="nucleotide sequence ID" value="NZ_FNIE01000004.1"/>
</dbReference>
<keyword evidence="3" id="KW-1133">Transmembrane helix</keyword>
<dbReference type="InterPro" id="IPR001932">
    <property type="entry name" value="PPM-type_phosphatase-like_dom"/>
</dbReference>
<feature type="transmembrane region" description="Helical" evidence="3">
    <location>
        <begin position="19"/>
        <end position="38"/>
    </location>
</feature>
<name>A0A1H0C9I4_9ACTN</name>
<dbReference type="Gene3D" id="3.30.565.10">
    <property type="entry name" value="Histidine kinase-like ATPase, C-terminal domain"/>
    <property type="match status" value="1"/>
</dbReference>
<keyword evidence="6" id="KW-1185">Reference proteome</keyword>
<dbReference type="PANTHER" id="PTHR43156">
    <property type="entry name" value="STAGE II SPORULATION PROTEIN E-RELATED"/>
    <property type="match status" value="1"/>
</dbReference>
<feature type="region of interest" description="Disordered" evidence="2">
    <location>
        <begin position="326"/>
        <end position="361"/>
    </location>
</feature>
<evidence type="ECO:0000259" key="4">
    <source>
        <dbReference type="SMART" id="SM00331"/>
    </source>
</evidence>
<dbReference type="FunFam" id="3.30.565.10:FF:000028">
    <property type="entry name" value="PAS sensor protein"/>
    <property type="match status" value="1"/>
</dbReference>
<protein>
    <submittedName>
        <fullName evidence="5">Histidine kinase-like ATPase domain-containing protein</fullName>
    </submittedName>
</protein>